<feature type="region of interest" description="Disordered" evidence="1">
    <location>
        <begin position="131"/>
        <end position="176"/>
    </location>
</feature>
<organism evidence="2">
    <name type="scientific">Heterosigma akashiwo</name>
    <name type="common">Chromophytic alga</name>
    <name type="synonym">Heterosigma carterae</name>
    <dbReference type="NCBI Taxonomy" id="2829"/>
    <lineage>
        <taxon>Eukaryota</taxon>
        <taxon>Sar</taxon>
        <taxon>Stramenopiles</taxon>
        <taxon>Ochrophyta</taxon>
        <taxon>Raphidophyceae</taxon>
        <taxon>Chattonellales</taxon>
        <taxon>Chattonellaceae</taxon>
        <taxon>Heterosigma</taxon>
    </lineage>
</organism>
<protein>
    <submittedName>
        <fullName evidence="2">Uncharacterized protein</fullName>
    </submittedName>
</protein>
<dbReference type="EMBL" id="HBIU01051829">
    <property type="protein sequence ID" value="CAE0645067.1"/>
    <property type="molecule type" value="Transcribed_RNA"/>
</dbReference>
<gene>
    <name evidence="2" type="ORF">HAKA00212_LOCUS22948</name>
</gene>
<reference evidence="2" key="1">
    <citation type="submission" date="2021-01" db="EMBL/GenBank/DDBJ databases">
        <authorList>
            <person name="Corre E."/>
            <person name="Pelletier E."/>
            <person name="Niang G."/>
            <person name="Scheremetjew M."/>
            <person name="Finn R."/>
            <person name="Kale V."/>
            <person name="Holt S."/>
            <person name="Cochrane G."/>
            <person name="Meng A."/>
            <person name="Brown T."/>
            <person name="Cohen L."/>
        </authorList>
    </citation>
    <scope>NUCLEOTIDE SEQUENCE</scope>
    <source>
        <strain evidence="2">CCMP3107</strain>
    </source>
</reference>
<evidence type="ECO:0000313" key="2">
    <source>
        <dbReference type="EMBL" id="CAE0645067.1"/>
    </source>
</evidence>
<name>A0A7S3Y9C9_HETAK</name>
<accession>A0A7S3Y9C9</accession>
<proteinExistence type="predicted"/>
<sequence length="331" mass="37636">MQKQHKVVYPSQLKWARDLPCRILTDSELISLIDQLVGFDLPLPPGKVAVQYFNEAEECQVLDTSVLKDYDFEDPDGKGLRWSVDLSNQNFKKCKRKKGAGWPKSQTKWDELMARALEALKEALQNAKAAENATAWNQRQRAIKSPSVTTARPGKRPRTAAPSGPLNQNSGQKAKQKLIDHDVQSTGLSMAKSIFSLRAGDVVSWNEFILGRRNSVQDQIKEVHKSKNREDSYIVTHNRNHRLNGDESVQLVARRKRGKLEDVRSQKIIFTVEQFKLDDKVPKGLEFEVNLEHLRLAQAIENTAKDIEKEGKKLGFTGEFVKDLSRNTMNF</sequence>
<feature type="compositionally biased region" description="Polar residues" evidence="1">
    <location>
        <begin position="134"/>
        <end position="150"/>
    </location>
</feature>
<dbReference type="AlphaFoldDB" id="A0A7S3Y9C9"/>
<evidence type="ECO:0000256" key="1">
    <source>
        <dbReference type="SAM" id="MobiDB-lite"/>
    </source>
</evidence>